<dbReference type="Proteomes" id="UP000228497">
    <property type="component" value="Unassembled WGS sequence"/>
</dbReference>
<evidence type="ECO:0000313" key="1">
    <source>
        <dbReference type="EMBL" id="PIV87224.1"/>
    </source>
</evidence>
<evidence type="ECO:0000313" key="2">
    <source>
        <dbReference type="Proteomes" id="UP000228497"/>
    </source>
</evidence>
<reference evidence="2" key="1">
    <citation type="submission" date="2017-09" db="EMBL/GenBank/DDBJ databases">
        <title>Depth-based differentiation of microbial function through sediment-hosted aquifers and enrichment of novel symbionts in the deep terrestrial subsurface.</title>
        <authorList>
            <person name="Probst A.J."/>
            <person name="Ladd B."/>
            <person name="Jarett J.K."/>
            <person name="Geller-Mcgrath D.E."/>
            <person name="Sieber C.M.K."/>
            <person name="Emerson J.B."/>
            <person name="Anantharaman K."/>
            <person name="Thomas B.C."/>
            <person name="Malmstrom R."/>
            <person name="Stieglmeier M."/>
            <person name="Klingl A."/>
            <person name="Woyke T."/>
            <person name="Ryan C.M."/>
            <person name="Banfield J.F."/>
        </authorList>
    </citation>
    <scope>NUCLEOTIDE SEQUENCE [LARGE SCALE GENOMIC DNA]</scope>
</reference>
<name>A0A2M7FE09_9BACT</name>
<gene>
    <name evidence="1" type="ORF">COW49_00745</name>
</gene>
<dbReference type="EMBL" id="PFFD01000033">
    <property type="protein sequence ID" value="PIV87224.1"/>
    <property type="molecule type" value="Genomic_DNA"/>
</dbReference>
<accession>A0A2M7FE09</accession>
<protein>
    <submittedName>
        <fullName evidence="1">Uncharacterized protein</fullName>
    </submittedName>
</protein>
<sequence>ASDFQIPVKFEYIITDYPLLHVESVPSAVGDVGYNDADMGYTPAGQQRCFIDYNGEEGNDYLSEDLKTVYVQFRNIGAGSLIFTVFVRA</sequence>
<organism evidence="1 2">
    <name type="scientific">Candidatus Kaiserbacteria bacterium CG17_big_fil_post_rev_8_21_14_2_50_51_7</name>
    <dbReference type="NCBI Taxonomy" id="1974613"/>
    <lineage>
        <taxon>Bacteria</taxon>
        <taxon>Candidatus Kaiseribacteriota</taxon>
    </lineage>
</organism>
<dbReference type="AlphaFoldDB" id="A0A2M7FE09"/>
<feature type="non-terminal residue" evidence="1">
    <location>
        <position position="1"/>
    </location>
</feature>
<proteinExistence type="predicted"/>
<comment type="caution">
    <text evidence="1">The sequence shown here is derived from an EMBL/GenBank/DDBJ whole genome shotgun (WGS) entry which is preliminary data.</text>
</comment>